<dbReference type="EMBL" id="WMIA01000001">
    <property type="protein sequence ID" value="MTF37377.1"/>
    <property type="molecule type" value="Genomic_DNA"/>
</dbReference>
<evidence type="ECO:0000259" key="2">
    <source>
        <dbReference type="Pfam" id="PF01882"/>
    </source>
</evidence>
<feature type="transmembrane region" description="Helical" evidence="1">
    <location>
        <begin position="20"/>
        <end position="43"/>
    </location>
</feature>
<gene>
    <name evidence="3" type="ORF">GGC33_00285</name>
</gene>
<evidence type="ECO:0000313" key="4">
    <source>
        <dbReference type="Proteomes" id="UP000437131"/>
    </source>
</evidence>
<dbReference type="PANTHER" id="PTHR34351:SF1">
    <property type="entry name" value="SLR1927 PROTEIN"/>
    <property type="match status" value="1"/>
</dbReference>
<keyword evidence="1" id="KW-0472">Membrane</keyword>
<dbReference type="Proteomes" id="UP000437131">
    <property type="component" value="Unassembled WGS sequence"/>
</dbReference>
<evidence type="ECO:0000256" key="1">
    <source>
        <dbReference type="SAM" id="Phobius"/>
    </source>
</evidence>
<comment type="caution">
    <text evidence="3">The sequence shown here is derived from an EMBL/GenBank/DDBJ whole genome shotgun (WGS) entry which is preliminary data.</text>
</comment>
<reference evidence="3 4" key="1">
    <citation type="submission" date="2019-11" db="EMBL/GenBank/DDBJ databases">
        <title>Isolation of a new High Light Tolerant Cyanobacteria.</title>
        <authorList>
            <person name="Dobson Z."/>
            <person name="Vaughn N."/>
            <person name="Vaughn M."/>
            <person name="Fromme P."/>
            <person name="Mazor Y."/>
        </authorList>
    </citation>
    <scope>NUCLEOTIDE SEQUENCE [LARGE SCALE GENOMIC DNA]</scope>
    <source>
        <strain evidence="3 4">0216</strain>
    </source>
</reference>
<keyword evidence="1" id="KW-0812">Transmembrane</keyword>
<feature type="transmembrane region" description="Helical" evidence="1">
    <location>
        <begin position="49"/>
        <end position="70"/>
    </location>
</feature>
<dbReference type="InterPro" id="IPR002881">
    <property type="entry name" value="DUF58"/>
</dbReference>
<keyword evidence="1" id="KW-1133">Transmembrane helix</keyword>
<feature type="domain" description="DUF58" evidence="2">
    <location>
        <begin position="221"/>
        <end position="251"/>
    </location>
</feature>
<accession>A0A844GLN9</accession>
<sequence>MNHSVSRTKSPLNLIRWLEYHWATPAYGGWVLIGIALSFFGAATNTMAGWLYVLSGMLLSLLGLNFVVAINTLKKLQIKHLAIASVSAGDELTVSLKINNPTQKNKTLISIVEHIPPTLGKEIKHNIETLPPGQEILLTAYLQTNNRGIYHWDYLSLRTAAPFGLFYCSRYYQVKTSAIVYPHILTLQNCPLIDNLGQEEARKRDSNQVYNHATEGVTKALRQYRYGDPIRLIHWRTSARLGELQVRELETITGGEEITICLDNSGDWDKQDFENAVIAVASMYCYASRQQLEVKVWIGDMGLIHGRKVTLETLAGVNYGGIMKNNIPQLPLIWISNNSNYLNSLPLGSRYFLFNKDIVSSSLKGIIYDSENSLVSQLQKHLQ</sequence>
<dbReference type="PANTHER" id="PTHR34351">
    <property type="entry name" value="SLR1927 PROTEIN-RELATED"/>
    <property type="match status" value="1"/>
</dbReference>
<dbReference type="RefSeq" id="WP_099435798.1">
    <property type="nucleotide sequence ID" value="NZ_WMIA01000001.1"/>
</dbReference>
<organism evidence="3 4">
    <name type="scientific">Cyanobacterium aponinum 0216</name>
    <dbReference type="NCBI Taxonomy" id="2676140"/>
    <lineage>
        <taxon>Bacteria</taxon>
        <taxon>Bacillati</taxon>
        <taxon>Cyanobacteriota</taxon>
        <taxon>Cyanophyceae</taxon>
        <taxon>Oscillatoriophycideae</taxon>
        <taxon>Chroococcales</taxon>
        <taxon>Geminocystaceae</taxon>
        <taxon>Cyanobacterium</taxon>
    </lineage>
</organism>
<name>A0A844GLN9_9CHRO</name>
<dbReference type="Pfam" id="PF01882">
    <property type="entry name" value="DUF58"/>
    <property type="match status" value="1"/>
</dbReference>
<protein>
    <submittedName>
        <fullName evidence="3">DUF58 domain-containing protein</fullName>
    </submittedName>
</protein>
<evidence type="ECO:0000313" key="3">
    <source>
        <dbReference type="EMBL" id="MTF37377.1"/>
    </source>
</evidence>
<proteinExistence type="predicted"/>
<dbReference type="AlphaFoldDB" id="A0A844GLN9"/>